<feature type="region of interest" description="Disordered" evidence="2">
    <location>
        <begin position="371"/>
        <end position="404"/>
    </location>
</feature>
<evidence type="ECO:0000259" key="4">
    <source>
        <dbReference type="Pfam" id="PF17919"/>
    </source>
</evidence>
<dbReference type="InterPro" id="IPR043128">
    <property type="entry name" value="Rev_trsase/Diguanyl_cyclase"/>
</dbReference>
<dbReference type="InterPro" id="IPR041577">
    <property type="entry name" value="RT_RNaseH_2"/>
</dbReference>
<dbReference type="GO" id="GO:0003964">
    <property type="term" value="F:RNA-directed DNA polymerase activity"/>
    <property type="evidence" value="ECO:0007669"/>
    <property type="project" value="UniProtKB-KW"/>
</dbReference>
<feature type="region of interest" description="Disordered" evidence="2">
    <location>
        <begin position="1"/>
        <end position="36"/>
    </location>
</feature>
<keyword evidence="5" id="KW-0808">Transferase</keyword>
<dbReference type="Gene3D" id="3.30.420.10">
    <property type="entry name" value="Ribonuclease H-like superfamily/Ribonuclease H"/>
    <property type="match status" value="1"/>
</dbReference>
<feature type="region of interest" description="Disordered" evidence="2">
    <location>
        <begin position="144"/>
        <end position="171"/>
    </location>
</feature>
<dbReference type="SUPFAM" id="SSF56672">
    <property type="entry name" value="DNA/RNA polymerases"/>
    <property type="match status" value="1"/>
</dbReference>
<dbReference type="AlphaFoldDB" id="A0A6L2NF29"/>
<feature type="compositionally biased region" description="Polar residues" evidence="2">
    <location>
        <begin position="1"/>
        <end position="17"/>
    </location>
</feature>
<dbReference type="InterPro" id="IPR036397">
    <property type="entry name" value="RNaseH_sf"/>
</dbReference>
<dbReference type="Gene3D" id="3.30.70.270">
    <property type="match status" value="2"/>
</dbReference>
<evidence type="ECO:0000256" key="1">
    <source>
        <dbReference type="SAM" id="Coils"/>
    </source>
</evidence>
<keyword evidence="5" id="KW-0548">Nucleotidyltransferase</keyword>
<feature type="compositionally biased region" description="Basic and acidic residues" evidence="2">
    <location>
        <begin position="110"/>
        <end position="129"/>
    </location>
</feature>
<accession>A0A6L2NF29</accession>
<dbReference type="PANTHER" id="PTHR48475">
    <property type="entry name" value="RIBONUCLEASE H"/>
    <property type="match status" value="1"/>
</dbReference>
<dbReference type="PANTHER" id="PTHR48475:SF2">
    <property type="entry name" value="RIBONUCLEASE H"/>
    <property type="match status" value="1"/>
</dbReference>
<feature type="coiled-coil region" evidence="1">
    <location>
        <begin position="995"/>
        <end position="1025"/>
    </location>
</feature>
<dbReference type="Pfam" id="PF17919">
    <property type="entry name" value="RT_RNaseH_2"/>
    <property type="match status" value="1"/>
</dbReference>
<evidence type="ECO:0000259" key="3">
    <source>
        <dbReference type="Pfam" id="PF00078"/>
    </source>
</evidence>
<dbReference type="EMBL" id="BKCJ010008816">
    <property type="protein sequence ID" value="GEU84087.1"/>
    <property type="molecule type" value="Genomic_DNA"/>
</dbReference>
<feature type="compositionally biased region" description="Polar residues" evidence="2">
    <location>
        <begin position="393"/>
        <end position="404"/>
    </location>
</feature>
<dbReference type="CDD" id="cd01647">
    <property type="entry name" value="RT_LTR"/>
    <property type="match status" value="1"/>
</dbReference>
<feature type="domain" description="Reverse transcriptase" evidence="3">
    <location>
        <begin position="484"/>
        <end position="608"/>
    </location>
</feature>
<dbReference type="GO" id="GO:0003676">
    <property type="term" value="F:nucleic acid binding"/>
    <property type="evidence" value="ECO:0007669"/>
    <property type="project" value="InterPro"/>
</dbReference>
<keyword evidence="1" id="KW-0175">Coiled coil</keyword>
<dbReference type="InterPro" id="IPR000477">
    <property type="entry name" value="RT_dom"/>
</dbReference>
<dbReference type="Gene3D" id="3.10.10.10">
    <property type="entry name" value="HIV Type 1 Reverse Transcriptase, subunit A, domain 1"/>
    <property type="match status" value="1"/>
</dbReference>
<gene>
    <name evidence="5" type="ORF">Tci_056065</name>
</gene>
<keyword evidence="5" id="KW-0695">RNA-directed DNA polymerase</keyword>
<evidence type="ECO:0000256" key="2">
    <source>
        <dbReference type="SAM" id="MobiDB-lite"/>
    </source>
</evidence>
<dbReference type="SUPFAM" id="SSF53098">
    <property type="entry name" value="Ribonuclease H-like"/>
    <property type="match status" value="1"/>
</dbReference>
<comment type="caution">
    <text evidence="5">The sequence shown here is derived from an EMBL/GenBank/DDBJ whole genome shotgun (WGS) entry which is preliminary data.</text>
</comment>
<proteinExistence type="predicted"/>
<protein>
    <submittedName>
        <fullName evidence="5">Reverse transcriptase domain-containing protein</fullName>
    </submittedName>
</protein>
<feature type="domain" description="Reverse transcriptase/retrotransposon-derived protein RNase H-like" evidence="4">
    <location>
        <begin position="656"/>
        <end position="740"/>
    </location>
</feature>
<dbReference type="InterPro" id="IPR012337">
    <property type="entry name" value="RNaseH-like_sf"/>
</dbReference>
<feature type="region of interest" description="Disordered" evidence="2">
    <location>
        <begin position="192"/>
        <end position="221"/>
    </location>
</feature>
<sequence length="1103" mass="127300">MITNEQTPLSQPTSAVRNTLGKEQDPQGLDRPASDASLREYCDRNYHQLLPIIAEKVHQENVQQERLKAVKARLNFEETSQHSESGTPSKRRDLKKRIGSRHACGMFESPEPRRGHSESPRKRDPERKTVFKRLEKCVFHRLGDKGKNTSAYSNNSRRRSYNSSRRDTKRCTRVLAQEKQSLLLKKIITKEHPHEGRKRCQKAKVAQEDVGSQGQRGKSRVLRTTCPSHGEDPEDHLKNFQAAAKTERWAMPMWCHMLNSTLTGNERKWFEDLLKESIDSYDDLKAAFLENYLQQKNASKIWLKFTISSREMGNPRKSSCEGKKIECREVKGALECMKISGFMHRITNPELIKRLHDKIPKKAVAFNQRIKPKQWQRPGKAEKGGNLKKRKTTGNTDGTTMAEGSQTKDYSNFLSGIGNFFMPLADEDGTKGPIIIEAEMGEHFVHRMYVDGGSSLEILLNIREGCLPVRQKKKGQEPERNKAIYEEVEKLFQRLKQSMSKDGYPLPKIDWKVESLCGYPFKHFLDAYKRYHQIKMAEEDEEKTTFIIRQEIFCYSKMLFGLKNAGATYQRLVDKAFQKQIGQNLEVYVDDLVIERRTKQEVEAVLSLPSPKCSKEVQRINGKLASLNRFLSKSAKKSLSFFKTLKKCTKKSDIQWTAEAKMAFKQMKTLIAELPMLTAPNKKEELVIYLAAAKEAISAVLMTERDGKQMPIYFVSRALQGSEINYTPMEKLILALRMTLSIHPWRTKKSSRIRGYSSQADRHHRQFRSWPQKEWNSLPRWENKKADALSKLASTSFAHLSKQVLVEELKEKSIEEREVLAVVEKEGHTWMTPIYEYLTEEILPEEKRKARAIRSKAVRYAGIDIDGPFLEGPSKVKFLIVAIDYFTKWIEAKPVASITGAHIKKFVWDNIVYRFRLPGKIISDNEKQFRDNPLKTGAKNYMEEVSHVLWAHRTMIKTNNEETPFSLTYKTKAVMLVEIGMPILRTVKVDMIKNDETLEINLDLLEEKREQATIQEAKRKAMMEKYYNVRAPNTSFKPGDLVCQSNEASLEKEGVKLGTKWEGPYEVTEALGKEAYKLRGRDGSTLSRTWNICIHKKCYVHEM</sequence>
<name>A0A6L2NF29_TANCI</name>
<evidence type="ECO:0000313" key="5">
    <source>
        <dbReference type="EMBL" id="GEU84087.1"/>
    </source>
</evidence>
<feature type="region of interest" description="Disordered" evidence="2">
    <location>
        <begin position="101"/>
        <end position="129"/>
    </location>
</feature>
<organism evidence="5">
    <name type="scientific">Tanacetum cinerariifolium</name>
    <name type="common">Dalmatian daisy</name>
    <name type="synonym">Chrysanthemum cinerariifolium</name>
    <dbReference type="NCBI Taxonomy" id="118510"/>
    <lineage>
        <taxon>Eukaryota</taxon>
        <taxon>Viridiplantae</taxon>
        <taxon>Streptophyta</taxon>
        <taxon>Embryophyta</taxon>
        <taxon>Tracheophyta</taxon>
        <taxon>Spermatophyta</taxon>
        <taxon>Magnoliopsida</taxon>
        <taxon>eudicotyledons</taxon>
        <taxon>Gunneridae</taxon>
        <taxon>Pentapetalae</taxon>
        <taxon>asterids</taxon>
        <taxon>campanulids</taxon>
        <taxon>Asterales</taxon>
        <taxon>Asteraceae</taxon>
        <taxon>Asteroideae</taxon>
        <taxon>Anthemideae</taxon>
        <taxon>Anthemidinae</taxon>
        <taxon>Tanacetum</taxon>
    </lineage>
</organism>
<reference evidence="5" key="1">
    <citation type="journal article" date="2019" name="Sci. Rep.">
        <title>Draft genome of Tanacetum cinerariifolium, the natural source of mosquito coil.</title>
        <authorList>
            <person name="Yamashiro T."/>
            <person name="Shiraishi A."/>
            <person name="Satake H."/>
            <person name="Nakayama K."/>
        </authorList>
    </citation>
    <scope>NUCLEOTIDE SEQUENCE</scope>
</reference>
<dbReference type="InterPro" id="IPR043502">
    <property type="entry name" value="DNA/RNA_pol_sf"/>
</dbReference>
<dbReference type="Pfam" id="PF00078">
    <property type="entry name" value="RVT_1"/>
    <property type="match status" value="1"/>
</dbReference>